<dbReference type="RefSeq" id="WP_088663926.1">
    <property type="nucleotide sequence ID" value="NZ_CP021404.1"/>
</dbReference>
<accession>A0A291LZ83</accession>
<dbReference type="Gene3D" id="3.40.50.720">
    <property type="entry name" value="NAD(P)-binding Rossmann-like Domain"/>
    <property type="match status" value="1"/>
</dbReference>
<dbReference type="InterPro" id="IPR000683">
    <property type="entry name" value="Gfo/Idh/MocA-like_OxRdtase_N"/>
</dbReference>
<dbReference type="Proteomes" id="UP000219050">
    <property type="component" value="Chromosome"/>
</dbReference>
<feature type="domain" description="Gfo/Idh/MocA-like oxidoreductase N-terminal" evidence="1">
    <location>
        <begin position="5"/>
        <end position="115"/>
    </location>
</feature>
<dbReference type="SUPFAM" id="SSF51735">
    <property type="entry name" value="NAD(P)-binding Rossmann-fold domains"/>
    <property type="match status" value="1"/>
</dbReference>
<feature type="domain" description="Gfo/Idh/MocA-like oxidoreductase C-terminal" evidence="2">
    <location>
        <begin position="132"/>
        <end position="344"/>
    </location>
</feature>
<dbReference type="Pfam" id="PF01408">
    <property type="entry name" value="GFO_IDH_MocA"/>
    <property type="match status" value="1"/>
</dbReference>
<evidence type="ECO:0000313" key="4">
    <source>
        <dbReference type="Proteomes" id="UP000219050"/>
    </source>
</evidence>
<dbReference type="KEGG" id="cmag:CBW24_07280"/>
<dbReference type="InterPro" id="IPR036291">
    <property type="entry name" value="NAD(P)-bd_dom_sf"/>
</dbReference>
<reference evidence="3 4" key="1">
    <citation type="submission" date="2017-05" db="EMBL/GenBank/DDBJ databases">
        <title>Comparative genomic and metabolic analysis of manganese-oxidizing mechanisms in Celeribater manganoxidans DY25T: its adaption to the environment of polymetallic nodule.</title>
        <authorList>
            <person name="Wang X."/>
        </authorList>
    </citation>
    <scope>NUCLEOTIDE SEQUENCE [LARGE SCALE GENOMIC DNA]</scope>
    <source>
        <strain evidence="3 4">DY25</strain>
    </source>
</reference>
<dbReference type="InterPro" id="IPR004104">
    <property type="entry name" value="Gfo/Idh/MocA-like_OxRdtase_C"/>
</dbReference>
<sequence>MNPARIAIVGTGVIGKTHIEATKTCDEATLFGIVEPGPNGAAIAQANDCTLFTDLDALIAARPDAVVVATPNATHVPIGVQLIEAGIPVLIEKPLAETAEAGARLVAASEKTGVPGLTGHHRRHNPIIRAAKSVIASERFGQLVMGTVTASLRKDDAYFDVAWHGEKGNGGPILINLIHEVDLLRHFFGEVAQVHAVVSNKARGLEVEDTAAIVLRFASGGLVTVAISDAAVGPWCWDINAGENPGRFPKHDVISSMFAGSEGGVSLPDLSFWRHGGEKSWYEKLQHEVLPTDGEDAYVSQIRNLARVARGTEAPLTSLREGYEDMRVLEAVTRSAETGMPVDL</sequence>
<proteinExistence type="predicted"/>
<dbReference type="Gene3D" id="3.30.360.10">
    <property type="entry name" value="Dihydrodipicolinate Reductase, domain 2"/>
    <property type="match status" value="1"/>
</dbReference>
<protein>
    <recommendedName>
        <fullName evidence="5">Oxidoreductase</fullName>
    </recommendedName>
</protein>
<dbReference type="OrthoDB" id="9792935at2"/>
<evidence type="ECO:0000259" key="2">
    <source>
        <dbReference type="Pfam" id="PF02894"/>
    </source>
</evidence>
<dbReference type="InterPro" id="IPR051450">
    <property type="entry name" value="Gfo/Idh/MocA_Oxidoreductases"/>
</dbReference>
<keyword evidence="4" id="KW-1185">Reference proteome</keyword>
<evidence type="ECO:0000259" key="1">
    <source>
        <dbReference type="Pfam" id="PF01408"/>
    </source>
</evidence>
<name>A0A291LZ83_9RHOB</name>
<evidence type="ECO:0008006" key="5">
    <source>
        <dbReference type="Google" id="ProtNLM"/>
    </source>
</evidence>
<gene>
    <name evidence="3" type="ORF">CBW24_07280</name>
</gene>
<organism evidence="3 4">
    <name type="scientific">Pacificitalea manganoxidans</name>
    <dbReference type="NCBI Taxonomy" id="1411902"/>
    <lineage>
        <taxon>Bacteria</taxon>
        <taxon>Pseudomonadati</taxon>
        <taxon>Pseudomonadota</taxon>
        <taxon>Alphaproteobacteria</taxon>
        <taxon>Rhodobacterales</taxon>
        <taxon>Paracoccaceae</taxon>
        <taxon>Pacificitalea</taxon>
    </lineage>
</organism>
<dbReference type="PANTHER" id="PTHR43377:SF8">
    <property type="entry name" value="BLR3664 PROTEIN"/>
    <property type="match status" value="1"/>
</dbReference>
<dbReference type="PANTHER" id="PTHR43377">
    <property type="entry name" value="BILIVERDIN REDUCTASE A"/>
    <property type="match status" value="1"/>
</dbReference>
<dbReference type="AlphaFoldDB" id="A0A291LZ83"/>
<dbReference type="Pfam" id="PF02894">
    <property type="entry name" value="GFO_IDH_MocA_C"/>
    <property type="match status" value="1"/>
</dbReference>
<dbReference type="EMBL" id="CP021404">
    <property type="protein sequence ID" value="ATI41818.1"/>
    <property type="molecule type" value="Genomic_DNA"/>
</dbReference>
<evidence type="ECO:0000313" key="3">
    <source>
        <dbReference type="EMBL" id="ATI41818.1"/>
    </source>
</evidence>
<dbReference type="GO" id="GO:0000166">
    <property type="term" value="F:nucleotide binding"/>
    <property type="evidence" value="ECO:0007669"/>
    <property type="project" value="InterPro"/>
</dbReference>
<dbReference type="SUPFAM" id="SSF55347">
    <property type="entry name" value="Glyceraldehyde-3-phosphate dehydrogenase-like, C-terminal domain"/>
    <property type="match status" value="1"/>
</dbReference>